<dbReference type="Proteomes" id="UP000501926">
    <property type="component" value="Chromosome"/>
</dbReference>
<sequence>MGTTFAEIKTMGWNALVKELGYSGATKFMLLYEKGEGDYTKARKALFKDVTIEDIVSEISESKKQKAMILTYLVDRSFIIKYL</sequence>
<name>A0A6G7GVY8_KUEST</name>
<accession>A0A6G7GVY8</accession>
<dbReference type="EMBL" id="CP049055">
    <property type="protein sequence ID" value="QII13621.1"/>
    <property type="molecule type" value="Genomic_DNA"/>
</dbReference>
<dbReference type="AlphaFoldDB" id="A0A6G7GVY8"/>
<gene>
    <name evidence="1" type="ORF">KsCSTR_42420</name>
</gene>
<evidence type="ECO:0000313" key="1">
    <source>
        <dbReference type="EMBL" id="QII13621.1"/>
    </source>
</evidence>
<protein>
    <submittedName>
        <fullName evidence="1">Uncharacterized protein</fullName>
    </submittedName>
</protein>
<evidence type="ECO:0000313" key="2">
    <source>
        <dbReference type="Proteomes" id="UP000501926"/>
    </source>
</evidence>
<dbReference type="RefSeq" id="WP_164994263.1">
    <property type="nucleotide sequence ID" value="NZ_CP049055.1"/>
</dbReference>
<organism evidence="1 2">
    <name type="scientific">Kuenenia stuttgartiensis</name>
    <dbReference type="NCBI Taxonomy" id="174633"/>
    <lineage>
        <taxon>Bacteria</taxon>
        <taxon>Pseudomonadati</taxon>
        <taxon>Planctomycetota</taxon>
        <taxon>Candidatus Brocadiia</taxon>
        <taxon>Candidatus Brocadiales</taxon>
        <taxon>Candidatus Brocadiaceae</taxon>
        <taxon>Candidatus Kuenenia</taxon>
    </lineage>
</organism>
<proteinExistence type="predicted"/>
<reference evidence="1 2" key="1">
    <citation type="submission" date="2020-02" db="EMBL/GenBank/DDBJ databases">
        <title>Newly sequenced genome of strain CSTR1 showed variability in Candidatus Kuenenia stuttgartiensis genomes.</title>
        <authorList>
            <person name="Ding C."/>
            <person name="Adrian L."/>
        </authorList>
    </citation>
    <scope>NUCLEOTIDE SEQUENCE [LARGE SCALE GENOMIC DNA]</scope>
    <source>
        <strain evidence="1 2">CSTR1</strain>
    </source>
</reference>